<dbReference type="InterPro" id="IPR001789">
    <property type="entry name" value="Sig_transdc_resp-reg_receiver"/>
</dbReference>
<dbReference type="InterPro" id="IPR000014">
    <property type="entry name" value="PAS"/>
</dbReference>
<evidence type="ECO:0000259" key="6">
    <source>
        <dbReference type="PROSITE" id="PS50110"/>
    </source>
</evidence>
<keyword evidence="10" id="KW-1185">Reference proteome</keyword>
<dbReference type="CDD" id="cd00130">
    <property type="entry name" value="PAS"/>
    <property type="match status" value="1"/>
</dbReference>
<proteinExistence type="predicted"/>
<dbReference type="NCBIfam" id="TIGR00229">
    <property type="entry name" value="sensory_box"/>
    <property type="match status" value="1"/>
</dbReference>
<dbReference type="InterPro" id="IPR003661">
    <property type="entry name" value="HisK_dim/P_dom"/>
</dbReference>
<dbReference type="CDD" id="cd00082">
    <property type="entry name" value="HisKA"/>
    <property type="match status" value="1"/>
</dbReference>
<dbReference type="PROSITE" id="PS50110">
    <property type="entry name" value="RESPONSE_REGULATORY"/>
    <property type="match status" value="1"/>
</dbReference>
<evidence type="ECO:0000313" key="9">
    <source>
        <dbReference type="EMBL" id="MFK2905031.1"/>
    </source>
</evidence>
<dbReference type="PANTHER" id="PTHR43065:SF42">
    <property type="entry name" value="TWO-COMPONENT SENSOR PPRA"/>
    <property type="match status" value="1"/>
</dbReference>
<dbReference type="InterPro" id="IPR036097">
    <property type="entry name" value="HisK_dim/P_sf"/>
</dbReference>
<dbReference type="SMART" id="SM00448">
    <property type="entry name" value="REC"/>
    <property type="match status" value="1"/>
</dbReference>
<dbReference type="RefSeq" id="WP_404634093.1">
    <property type="nucleotide sequence ID" value="NZ_JADIKM010000003.1"/>
</dbReference>
<feature type="domain" description="PAC" evidence="8">
    <location>
        <begin position="87"/>
        <end position="137"/>
    </location>
</feature>
<dbReference type="SMART" id="SM00388">
    <property type="entry name" value="HisKA"/>
    <property type="match status" value="1"/>
</dbReference>
<dbReference type="Pfam" id="PF02518">
    <property type="entry name" value="HATPase_c"/>
    <property type="match status" value="1"/>
</dbReference>
<dbReference type="PRINTS" id="PR00344">
    <property type="entry name" value="BCTRLSENSOR"/>
</dbReference>
<dbReference type="SUPFAM" id="SSF55785">
    <property type="entry name" value="PYP-like sensor domain (PAS domain)"/>
    <property type="match status" value="1"/>
</dbReference>
<dbReference type="EC" id="2.7.13.3" evidence="2"/>
<comment type="caution">
    <text evidence="9">The sequence shown here is derived from an EMBL/GenBank/DDBJ whole genome shotgun (WGS) entry which is preliminary data.</text>
</comment>
<comment type="catalytic activity">
    <reaction evidence="1">
        <text>ATP + protein L-histidine = ADP + protein N-phospho-L-histidine.</text>
        <dbReference type="EC" id="2.7.13.3"/>
    </reaction>
</comment>
<dbReference type="SMART" id="SM00387">
    <property type="entry name" value="HATPase_c"/>
    <property type="match status" value="1"/>
</dbReference>
<dbReference type="InterPro" id="IPR029016">
    <property type="entry name" value="GAF-like_dom_sf"/>
</dbReference>
<evidence type="ECO:0000256" key="2">
    <source>
        <dbReference type="ARBA" id="ARBA00012438"/>
    </source>
</evidence>
<dbReference type="PROSITE" id="PS50113">
    <property type="entry name" value="PAC"/>
    <property type="match status" value="1"/>
</dbReference>
<organism evidence="9 10">
    <name type="scientific">Dyella ginsengisoli</name>
    <dbReference type="NCBI Taxonomy" id="363848"/>
    <lineage>
        <taxon>Bacteria</taxon>
        <taxon>Pseudomonadati</taxon>
        <taxon>Pseudomonadota</taxon>
        <taxon>Gammaproteobacteria</taxon>
        <taxon>Lysobacterales</taxon>
        <taxon>Rhodanobacteraceae</taxon>
        <taxon>Dyella</taxon>
    </lineage>
</organism>
<dbReference type="InterPro" id="IPR036890">
    <property type="entry name" value="HATPase_C_sf"/>
</dbReference>
<dbReference type="EMBL" id="JADIKM010000003">
    <property type="protein sequence ID" value="MFK2905031.1"/>
    <property type="molecule type" value="Genomic_DNA"/>
</dbReference>
<name>A0ABW8JY68_9GAMM</name>
<dbReference type="InterPro" id="IPR011006">
    <property type="entry name" value="CheY-like_superfamily"/>
</dbReference>
<evidence type="ECO:0000256" key="4">
    <source>
        <dbReference type="PROSITE-ProRule" id="PRU00169"/>
    </source>
</evidence>
<dbReference type="Gene3D" id="3.30.450.40">
    <property type="match status" value="1"/>
</dbReference>
<dbReference type="Gene3D" id="3.30.450.20">
    <property type="entry name" value="PAS domain"/>
    <property type="match status" value="1"/>
</dbReference>
<dbReference type="Pfam" id="PF00512">
    <property type="entry name" value="HisKA"/>
    <property type="match status" value="1"/>
</dbReference>
<reference evidence="9 10" key="1">
    <citation type="submission" date="2020-10" db="EMBL/GenBank/DDBJ databases">
        <title>Phylogeny of dyella-like bacteria.</title>
        <authorList>
            <person name="Fu J."/>
        </authorList>
    </citation>
    <scope>NUCLEOTIDE SEQUENCE [LARGE SCALE GENOMIC DNA]</scope>
    <source>
        <strain evidence="9 10">Gsoil3046</strain>
    </source>
</reference>
<protein>
    <recommendedName>
        <fullName evidence="2">histidine kinase</fullName>
        <ecNumber evidence="2">2.7.13.3</ecNumber>
    </recommendedName>
</protein>
<dbReference type="SUPFAM" id="SSF52172">
    <property type="entry name" value="CheY-like"/>
    <property type="match status" value="1"/>
</dbReference>
<evidence type="ECO:0000259" key="7">
    <source>
        <dbReference type="PROSITE" id="PS50112"/>
    </source>
</evidence>
<feature type="domain" description="Histidine kinase" evidence="5">
    <location>
        <begin position="319"/>
        <end position="540"/>
    </location>
</feature>
<dbReference type="SUPFAM" id="SSF47384">
    <property type="entry name" value="Homodimeric domain of signal transducing histidine kinase"/>
    <property type="match status" value="1"/>
</dbReference>
<evidence type="ECO:0000259" key="8">
    <source>
        <dbReference type="PROSITE" id="PS50113"/>
    </source>
</evidence>
<dbReference type="Gene3D" id="1.10.287.130">
    <property type="match status" value="1"/>
</dbReference>
<gene>
    <name evidence="9" type="ORF">ISP17_13800</name>
</gene>
<dbReference type="Pfam" id="PF00072">
    <property type="entry name" value="Response_reg"/>
    <property type="match status" value="1"/>
</dbReference>
<dbReference type="SUPFAM" id="SSF55781">
    <property type="entry name" value="GAF domain-like"/>
    <property type="match status" value="1"/>
</dbReference>
<dbReference type="Pfam" id="PF13426">
    <property type="entry name" value="PAS_9"/>
    <property type="match status" value="1"/>
</dbReference>
<dbReference type="SMART" id="SM00091">
    <property type="entry name" value="PAS"/>
    <property type="match status" value="1"/>
</dbReference>
<dbReference type="InterPro" id="IPR005467">
    <property type="entry name" value="His_kinase_dom"/>
</dbReference>
<dbReference type="InterPro" id="IPR004358">
    <property type="entry name" value="Sig_transdc_His_kin-like_C"/>
</dbReference>
<dbReference type="PROSITE" id="PS50112">
    <property type="entry name" value="PAS"/>
    <property type="match status" value="1"/>
</dbReference>
<dbReference type="Gene3D" id="3.30.565.10">
    <property type="entry name" value="Histidine kinase-like ATPase, C-terminal domain"/>
    <property type="match status" value="1"/>
</dbReference>
<feature type="domain" description="PAS" evidence="7">
    <location>
        <begin position="10"/>
        <end position="80"/>
    </location>
</feature>
<dbReference type="Gene3D" id="3.40.50.2300">
    <property type="match status" value="1"/>
</dbReference>
<dbReference type="PANTHER" id="PTHR43065">
    <property type="entry name" value="SENSOR HISTIDINE KINASE"/>
    <property type="match status" value="1"/>
</dbReference>
<feature type="domain" description="Response regulatory" evidence="6">
    <location>
        <begin position="560"/>
        <end position="675"/>
    </location>
</feature>
<evidence type="ECO:0000256" key="3">
    <source>
        <dbReference type="ARBA" id="ARBA00022553"/>
    </source>
</evidence>
<evidence type="ECO:0000259" key="5">
    <source>
        <dbReference type="PROSITE" id="PS50109"/>
    </source>
</evidence>
<keyword evidence="3 4" id="KW-0597">Phosphoprotein</keyword>
<dbReference type="PROSITE" id="PS50109">
    <property type="entry name" value="HIS_KIN"/>
    <property type="match status" value="1"/>
</dbReference>
<sequence length="685" mass="73215">MTTSRRPVAESELFRALFDTAPDAMIVTGHVGRILLANPQAEAMFGYAHGDLVGERVDVLLPDSLRTAHEAHRARYMANPRVRKMGAGYELTGVRRDGTPFPVEVALSPIETMEGTLFAASIRDISATQRAREAMERARYDVFVAQAGRLVLESPQYDMAIDGMPSLLSAALEAGAVAIVFIEPHTGELSVRASTGLSEPLQQALLDTFSGEGLRNLMARRAPTVLTLDKADETTFAGTRRALQDAGFVDAALVPLFDRVKPMGMLLALAEAHDTFGYNKLHFLQSVANMLAATIQRSRSEEQLAHAQRIDALGQLTGGIAHDFNNLLTVISGNLQLLEAGADRSADAQHTIASARRAVERCTSLTRKLLGFARQRRLVPVAISVHAALDGLAEMLERALGGTITLTVDCPSGLPPVYADPGELDTALLNLAINARDAMPGGGQLVLSVHERTLPAAIDSLGLAAGHYVVIEVADTGTGMSREVLKHALEPFFTTKPAGKGSGLGLSMVYGFVRQTGGQLHIDSAPGRGTRVEMMLPVARMSSPLPAEAPVAPVVRSNERVLVVEDEPDLRYLAVAFLKSLGYRVLEAADAASALHLLDNQPPVALLFSDVMLGAGMSGVQLAVEARRRHPQLAVLITSGYEPGVPDITDDLGKMTLLPKPYSRESLSTAVRTVLDGSANRPLKA</sequence>
<dbReference type="Proteomes" id="UP001620460">
    <property type="component" value="Unassembled WGS sequence"/>
</dbReference>
<feature type="modified residue" description="4-aspartylphosphate" evidence="4">
    <location>
        <position position="610"/>
    </location>
</feature>
<dbReference type="InterPro" id="IPR035965">
    <property type="entry name" value="PAS-like_dom_sf"/>
</dbReference>
<dbReference type="InterPro" id="IPR000700">
    <property type="entry name" value="PAS-assoc_C"/>
</dbReference>
<accession>A0ABW8JY68</accession>
<dbReference type="InterPro" id="IPR003594">
    <property type="entry name" value="HATPase_dom"/>
</dbReference>
<dbReference type="SUPFAM" id="SSF55874">
    <property type="entry name" value="ATPase domain of HSP90 chaperone/DNA topoisomerase II/histidine kinase"/>
    <property type="match status" value="1"/>
</dbReference>
<evidence type="ECO:0000256" key="1">
    <source>
        <dbReference type="ARBA" id="ARBA00000085"/>
    </source>
</evidence>
<evidence type="ECO:0000313" key="10">
    <source>
        <dbReference type="Proteomes" id="UP001620460"/>
    </source>
</evidence>